<sequence>MDYLTEPVSFSEAIGVYSKDNRNLITIGIRNPVFSQMETSFSGSTNNPFFIGLIGRRKLLRRRG</sequence>
<name>E4RX51_LEAB4</name>
<reference evidence="1 2" key="2">
    <citation type="journal article" date="2011" name="Stand. Genomic Sci.">
        <title>Complete genome sequence of Leadbetterella byssophila type strain (4M15).</title>
        <authorList>
            <person name="Abt B."/>
            <person name="Teshima H."/>
            <person name="Lucas S."/>
            <person name="Lapidus A."/>
            <person name="Del Rio T.G."/>
            <person name="Nolan M."/>
            <person name="Tice H."/>
            <person name="Cheng J.F."/>
            <person name="Pitluck S."/>
            <person name="Liolios K."/>
            <person name="Pagani I."/>
            <person name="Ivanova N."/>
            <person name="Mavromatis K."/>
            <person name="Pati A."/>
            <person name="Tapia R."/>
            <person name="Han C."/>
            <person name="Goodwin L."/>
            <person name="Chen A."/>
            <person name="Palaniappan K."/>
            <person name="Land M."/>
            <person name="Hauser L."/>
            <person name="Chang Y.J."/>
            <person name="Jeffries C.D."/>
            <person name="Rohde M."/>
            <person name="Goker M."/>
            <person name="Tindall B.J."/>
            <person name="Detter J.C."/>
            <person name="Woyke T."/>
            <person name="Bristow J."/>
            <person name="Eisen J.A."/>
            <person name="Markowitz V."/>
            <person name="Hugenholtz P."/>
            <person name="Klenk H.P."/>
            <person name="Kyrpides N.C."/>
        </authorList>
    </citation>
    <scope>NUCLEOTIDE SEQUENCE [LARGE SCALE GENOMIC DNA]</scope>
    <source>
        <strain evidence="2">DSM 17132 / JCM 16389 / KACC 11308 / NBRC 106382 / 4M15</strain>
    </source>
</reference>
<reference key="1">
    <citation type="submission" date="2010-11" db="EMBL/GenBank/DDBJ databases">
        <title>The complete genome of Leadbetterella byssophila DSM 17132.</title>
        <authorList>
            <consortium name="US DOE Joint Genome Institute (JGI-PGF)"/>
            <person name="Lucas S."/>
            <person name="Copeland A."/>
            <person name="Lapidus A."/>
            <person name="Glavina del Rio T."/>
            <person name="Dalin E."/>
            <person name="Tice H."/>
            <person name="Bruce D."/>
            <person name="Goodwin L."/>
            <person name="Pitluck S."/>
            <person name="Kyrpides N."/>
            <person name="Mavromatis K."/>
            <person name="Ivanova N."/>
            <person name="Teshima H."/>
            <person name="Brettin T."/>
            <person name="Detter J.C."/>
            <person name="Han C."/>
            <person name="Tapia R."/>
            <person name="Land M."/>
            <person name="Hauser L."/>
            <person name="Markowitz V."/>
            <person name="Cheng J.-F."/>
            <person name="Hugenholtz P."/>
            <person name="Woyke T."/>
            <person name="Wu D."/>
            <person name="Tindall B."/>
            <person name="Pomrenke H.G."/>
            <person name="Brambilla E."/>
            <person name="Klenk H.-P."/>
            <person name="Eisen J.A."/>
        </authorList>
    </citation>
    <scope>NUCLEOTIDE SEQUENCE [LARGE SCALE GENOMIC DNA]</scope>
    <source>
        <strain>DSM 17132</strain>
    </source>
</reference>
<keyword evidence="2" id="KW-1185">Reference proteome</keyword>
<dbReference type="KEGG" id="lby:Lbys_2421"/>
<evidence type="ECO:0000313" key="2">
    <source>
        <dbReference type="Proteomes" id="UP000007435"/>
    </source>
</evidence>
<accession>E4RX51</accession>
<dbReference type="EMBL" id="CP002305">
    <property type="protein sequence ID" value="ADQ18090.1"/>
    <property type="molecule type" value="Genomic_DNA"/>
</dbReference>
<gene>
    <name evidence="1" type="ordered locus">Lbys_2421</name>
</gene>
<dbReference type="Proteomes" id="UP000007435">
    <property type="component" value="Chromosome"/>
</dbReference>
<dbReference type="AlphaFoldDB" id="E4RX51"/>
<organism evidence="1 2">
    <name type="scientific">Leadbetterella byssophila (strain DSM 17132 / JCM 16389 / KACC 11308 / NBRC 106382 / 4M15)</name>
    <dbReference type="NCBI Taxonomy" id="649349"/>
    <lineage>
        <taxon>Bacteria</taxon>
        <taxon>Pseudomonadati</taxon>
        <taxon>Bacteroidota</taxon>
        <taxon>Cytophagia</taxon>
        <taxon>Cytophagales</taxon>
        <taxon>Leadbetterellaceae</taxon>
        <taxon>Leadbetterella</taxon>
    </lineage>
</organism>
<dbReference type="HOGENOM" id="CLU_2862253_0_0_10"/>
<protein>
    <submittedName>
        <fullName evidence="1">Uncharacterized protein</fullName>
    </submittedName>
</protein>
<proteinExistence type="predicted"/>
<evidence type="ECO:0000313" key="1">
    <source>
        <dbReference type="EMBL" id="ADQ18090.1"/>
    </source>
</evidence>